<dbReference type="PANTHER" id="PTHR13242">
    <property type="entry name" value="EUKARYOTIC TRANSLATION INITIATION FACTOR 3"/>
    <property type="match status" value="1"/>
</dbReference>
<evidence type="ECO:0000256" key="4">
    <source>
        <dbReference type="HAMAP-Rule" id="MF_03011"/>
    </source>
</evidence>
<dbReference type="GO" id="GO:0003743">
    <property type="term" value="F:translation initiation factor activity"/>
    <property type="evidence" value="ECO:0007669"/>
    <property type="project" value="UniProtKB-UniRule"/>
</dbReference>
<comment type="subcellular location">
    <subcellularLocation>
        <location evidence="4">Cytoplasm</location>
    </subcellularLocation>
</comment>
<dbReference type="AlphaFoldDB" id="K8FC81"/>
<dbReference type="EMBL" id="FO082266">
    <property type="protein sequence ID" value="CCO19293.1"/>
    <property type="molecule type" value="Genomic_DNA"/>
</dbReference>
<dbReference type="Proteomes" id="UP000198341">
    <property type="component" value="Chromosome 13"/>
</dbReference>
<dbReference type="KEGG" id="bpg:Bathy13g00370"/>
<organism evidence="7 8">
    <name type="scientific">Bathycoccus prasinos</name>
    <dbReference type="NCBI Taxonomy" id="41875"/>
    <lineage>
        <taxon>Eukaryota</taxon>
        <taxon>Viridiplantae</taxon>
        <taxon>Chlorophyta</taxon>
        <taxon>Mamiellophyceae</taxon>
        <taxon>Mamiellales</taxon>
        <taxon>Bathycoccaceae</taxon>
        <taxon>Bathycoccus</taxon>
    </lineage>
</organism>
<dbReference type="Pfam" id="PF10255">
    <property type="entry name" value="Paf67"/>
    <property type="match status" value="1"/>
</dbReference>
<dbReference type="GO" id="GO:0016282">
    <property type="term" value="C:eukaryotic 43S preinitiation complex"/>
    <property type="evidence" value="ECO:0007669"/>
    <property type="project" value="UniProtKB-UniRule"/>
</dbReference>
<feature type="coiled-coil region" evidence="5">
    <location>
        <begin position="227"/>
        <end position="288"/>
    </location>
</feature>
<feature type="region of interest" description="Disordered" evidence="6">
    <location>
        <begin position="1"/>
        <end position="56"/>
    </location>
</feature>
<keyword evidence="8" id="KW-1185">Reference proteome</keyword>
<dbReference type="eggNOG" id="KOG3677">
    <property type="taxonomic scope" value="Eukaryota"/>
</dbReference>
<evidence type="ECO:0000256" key="2">
    <source>
        <dbReference type="ARBA" id="ARBA00022540"/>
    </source>
</evidence>
<dbReference type="PANTHER" id="PTHR13242:SF0">
    <property type="entry name" value="EUKARYOTIC TRANSLATION INITIATION FACTOR 3 SUBUNIT L"/>
    <property type="match status" value="1"/>
</dbReference>
<keyword evidence="2 4" id="KW-0396">Initiation factor</keyword>
<dbReference type="GO" id="GO:0033290">
    <property type="term" value="C:eukaryotic 48S preinitiation complex"/>
    <property type="evidence" value="ECO:0007669"/>
    <property type="project" value="UniProtKB-UniRule"/>
</dbReference>
<feature type="compositionally biased region" description="Acidic residues" evidence="6">
    <location>
        <begin position="1"/>
        <end position="14"/>
    </location>
</feature>
<evidence type="ECO:0000256" key="6">
    <source>
        <dbReference type="SAM" id="MobiDB-lite"/>
    </source>
</evidence>
<proteinExistence type="inferred from homology"/>
<evidence type="ECO:0000313" key="7">
    <source>
        <dbReference type="EMBL" id="CCO19293.1"/>
    </source>
</evidence>
<feature type="compositionally biased region" description="Low complexity" evidence="6">
    <location>
        <begin position="37"/>
        <end position="54"/>
    </location>
</feature>
<evidence type="ECO:0000313" key="8">
    <source>
        <dbReference type="Proteomes" id="UP000198341"/>
    </source>
</evidence>
<dbReference type="STRING" id="41875.K8FC81"/>
<protein>
    <recommendedName>
        <fullName evidence="4">Eukaryotic translation initiation factor 3 subunit L</fullName>
        <shortName evidence="4">eIF3l</shortName>
    </recommendedName>
</protein>
<evidence type="ECO:0000256" key="3">
    <source>
        <dbReference type="ARBA" id="ARBA00022917"/>
    </source>
</evidence>
<accession>K8FC81</accession>
<dbReference type="OrthoDB" id="15082at2759"/>
<dbReference type="RefSeq" id="XP_007509490.1">
    <property type="nucleotide sequence ID" value="XM_007509428.1"/>
</dbReference>
<keyword evidence="3 4" id="KW-0648">Protein biosynthesis</keyword>
<dbReference type="GeneID" id="19012059"/>
<keyword evidence="1 4" id="KW-0963">Cytoplasm</keyword>
<evidence type="ECO:0000256" key="5">
    <source>
        <dbReference type="SAM" id="Coils"/>
    </source>
</evidence>
<gene>
    <name evidence="7" type="ordered locus">Bathy13g00370</name>
</gene>
<comment type="function">
    <text evidence="4">Component of the eukaryotic translation initiation factor 3 (eIF-3) complex, which is involved in protein synthesis of a specialized repertoire of mRNAs and, together with other initiation factors, stimulates binding of mRNA and methionyl-tRNAi to the 40S ribosome. The eIF-3 complex specifically targets and initiates translation of a subset of mRNAs involved in cell proliferation.</text>
</comment>
<comment type="subunit">
    <text evidence="4">Component of the eukaryotic translation initiation factor 3 (eIF-3) complex.</text>
</comment>
<dbReference type="GO" id="GO:0005852">
    <property type="term" value="C:eukaryotic translation initiation factor 3 complex"/>
    <property type="evidence" value="ECO:0007669"/>
    <property type="project" value="UniProtKB-UniRule"/>
</dbReference>
<name>K8FC81_9CHLO</name>
<evidence type="ECO:0000256" key="1">
    <source>
        <dbReference type="ARBA" id="ARBA00022490"/>
    </source>
</evidence>
<dbReference type="GO" id="GO:0001732">
    <property type="term" value="P:formation of cytoplasmic translation initiation complex"/>
    <property type="evidence" value="ECO:0007669"/>
    <property type="project" value="UniProtKB-UniRule"/>
</dbReference>
<feature type="region of interest" description="Disordered" evidence="6">
    <location>
        <begin position="617"/>
        <end position="646"/>
    </location>
</feature>
<dbReference type="HAMAP" id="MF_03011">
    <property type="entry name" value="eIF3l"/>
    <property type="match status" value="1"/>
</dbReference>
<comment type="similarity">
    <text evidence="4">Belongs to the eIF-3 subunit L family.</text>
</comment>
<feature type="compositionally biased region" description="Low complexity" evidence="6">
    <location>
        <begin position="628"/>
        <end position="643"/>
    </location>
</feature>
<sequence>MEDTGVGYNDEEDKDANGGNDGHGGNDPVVDEEARTTSRTTTSNNNKASANKTSELILPNDHVRQFVSFLHKRIDESLTHSSGGNFEQGRDGERRGTNPVYEIGNLYEKSFPVISERYFKNANWPKKEAVLEFLEKEREEEGKTLTGEETDDEIFLALYEELYFRHVYSRSASPSIEERVESWKAYCRLFDCVLKRSKTSGLVLPNVWLWDMVDEFIYQFQSFCQFRGKLQAKSEEEIERLKELKDDGDVWQKEKVETYLEALQNKKKEEAEEREKEVESDEKAKRSNIVDTLGYFAIVGLARVQCLSGEYELSLKTFDAMPDVLHGGGGSLHARIPGCHVSVNYHVGFAYFMLNRYKDAAKLFNRGISHVERLQMNLRRREAGGGGGKSTGAHSPGGRIELLRKKSEQMLSLLSIAVSMSCGSGSTSSGGVMRSLDDHTRSILREKYGDKMAKMNNGEVDVFADLFAFACPKFIATNEIIQSTGSGEYAADPSLSYNQEAYKKQLAVFMEEVQQRAPLPKLKSYLRLYTTIPVQKLAQMMEVTEDELKKNLEVMQEKSSNVIEYRREYCKSLLDGVEVSKLNASSGGAAAHWNTFDALDIALDEDGKTIKVFDHYTQSQQPQEKEQTSFSTPSSASMASAPTKDAEIFTRHIHRLSKLMKELK</sequence>
<keyword evidence="5" id="KW-0175">Coiled coil</keyword>
<reference evidence="7 8" key="1">
    <citation type="submission" date="2011-10" db="EMBL/GenBank/DDBJ databases">
        <authorList>
            <person name="Genoscope - CEA"/>
        </authorList>
    </citation>
    <scope>NUCLEOTIDE SEQUENCE [LARGE SCALE GENOMIC DNA]</scope>
    <source>
        <strain evidence="7 8">RCC 1105</strain>
    </source>
</reference>
<dbReference type="InterPro" id="IPR019382">
    <property type="entry name" value="eIF3l"/>
</dbReference>